<dbReference type="InterPro" id="IPR029056">
    <property type="entry name" value="Ribokinase-like"/>
</dbReference>
<dbReference type="EMBL" id="JACHBI010000008">
    <property type="protein sequence ID" value="MBB5575427.1"/>
    <property type="molecule type" value="Genomic_DNA"/>
</dbReference>
<comment type="similarity">
    <text evidence="1">Belongs to the carbohydrate kinase PfkB family.</text>
</comment>
<dbReference type="PANTHER" id="PTHR43085:SF1">
    <property type="entry name" value="PSEUDOURIDINE KINASE-RELATED"/>
    <property type="match status" value="1"/>
</dbReference>
<dbReference type="CDD" id="cd01166">
    <property type="entry name" value="KdgK"/>
    <property type="match status" value="1"/>
</dbReference>
<organism evidence="7 8">
    <name type="scientific">Rhizobium paranaense</name>
    <dbReference type="NCBI Taxonomy" id="1650438"/>
    <lineage>
        <taxon>Bacteria</taxon>
        <taxon>Pseudomonadati</taxon>
        <taxon>Pseudomonadota</taxon>
        <taxon>Alphaproteobacteria</taxon>
        <taxon>Hyphomicrobiales</taxon>
        <taxon>Rhizobiaceae</taxon>
        <taxon>Rhizobium/Agrobacterium group</taxon>
        <taxon>Rhizobium</taxon>
    </lineage>
</organism>
<evidence type="ECO:0000259" key="6">
    <source>
        <dbReference type="Pfam" id="PF00294"/>
    </source>
</evidence>
<accession>A0A7W8XTP8</accession>
<evidence type="ECO:0000256" key="1">
    <source>
        <dbReference type="ARBA" id="ARBA00010688"/>
    </source>
</evidence>
<keyword evidence="3" id="KW-0547">Nucleotide-binding</keyword>
<name>A0A7W8XTP8_9HYPH</name>
<keyword evidence="5" id="KW-0067">ATP-binding</keyword>
<evidence type="ECO:0000256" key="3">
    <source>
        <dbReference type="ARBA" id="ARBA00022741"/>
    </source>
</evidence>
<evidence type="ECO:0000256" key="5">
    <source>
        <dbReference type="ARBA" id="ARBA00022840"/>
    </source>
</evidence>
<dbReference type="InterPro" id="IPR011611">
    <property type="entry name" value="PfkB_dom"/>
</dbReference>
<keyword evidence="8" id="KW-1185">Reference proteome</keyword>
<keyword evidence="2" id="KW-0808">Transferase</keyword>
<dbReference type="Proteomes" id="UP000549882">
    <property type="component" value="Unassembled WGS sequence"/>
</dbReference>
<sequence>MAKPAGRLAPENLGPTITVGEILVELMATTTGFGFKEAQTLYGPFPSGAPAIFIDQVARLGGAAGIIASVGNDDFGALNVERLQNDGVDTSAISKSTDRPTGSAFVRYRDDGSRDFIFNIMHSAAGSIELSAQAKALIARAGHVHVMGSAFAIPGAGLAIRTAIEAVRERGGSVSFDPNVRKELLGSGNLRQQFEYMLQNADLLLPSGEELFVAAGTEDEATAVTHLHDLGIDEIVLKRGKDGATYFGATGARYDFHGFVVEEVDPTGAGDAFGATYLTSRRQGLGPEVSLERAAAAGARNVTLQGPMTGLPNTTELDTFIASTPRRTK</sequence>
<evidence type="ECO:0000313" key="8">
    <source>
        <dbReference type="Proteomes" id="UP000549882"/>
    </source>
</evidence>
<dbReference type="Gene3D" id="3.40.1190.20">
    <property type="match status" value="1"/>
</dbReference>
<evidence type="ECO:0000256" key="4">
    <source>
        <dbReference type="ARBA" id="ARBA00022777"/>
    </source>
</evidence>
<dbReference type="PANTHER" id="PTHR43085">
    <property type="entry name" value="HEXOKINASE FAMILY MEMBER"/>
    <property type="match status" value="1"/>
</dbReference>
<dbReference type="RefSeq" id="WP_183938721.1">
    <property type="nucleotide sequence ID" value="NZ_JACHBI010000008.1"/>
</dbReference>
<reference evidence="7 8" key="1">
    <citation type="submission" date="2020-08" db="EMBL/GenBank/DDBJ databases">
        <title>Genomic Encyclopedia of Type Strains, Phase IV (KMG-V): Genome sequencing to study the core and pangenomes of soil and plant-associated prokaryotes.</title>
        <authorList>
            <person name="Whitman W."/>
        </authorList>
    </citation>
    <scope>NUCLEOTIDE SEQUENCE [LARGE SCALE GENOMIC DNA]</scope>
    <source>
        <strain evidence="7 8">SEMIA 4064</strain>
    </source>
</reference>
<dbReference type="AlphaFoldDB" id="A0A7W8XTP8"/>
<dbReference type="GO" id="GO:0005524">
    <property type="term" value="F:ATP binding"/>
    <property type="evidence" value="ECO:0007669"/>
    <property type="project" value="UniProtKB-KW"/>
</dbReference>
<keyword evidence="4" id="KW-0418">Kinase</keyword>
<evidence type="ECO:0000256" key="2">
    <source>
        <dbReference type="ARBA" id="ARBA00022679"/>
    </source>
</evidence>
<evidence type="ECO:0000313" key="7">
    <source>
        <dbReference type="EMBL" id="MBB5575427.1"/>
    </source>
</evidence>
<dbReference type="GO" id="GO:0016301">
    <property type="term" value="F:kinase activity"/>
    <property type="evidence" value="ECO:0007669"/>
    <property type="project" value="UniProtKB-KW"/>
</dbReference>
<comment type="caution">
    <text evidence="7">The sequence shown here is derived from an EMBL/GenBank/DDBJ whole genome shotgun (WGS) entry which is preliminary data.</text>
</comment>
<protein>
    <recommendedName>
        <fullName evidence="6">Carbohydrate kinase PfkB domain-containing protein</fullName>
    </recommendedName>
</protein>
<dbReference type="SUPFAM" id="SSF53613">
    <property type="entry name" value="Ribokinase-like"/>
    <property type="match status" value="1"/>
</dbReference>
<dbReference type="Pfam" id="PF00294">
    <property type="entry name" value="PfkB"/>
    <property type="match status" value="1"/>
</dbReference>
<gene>
    <name evidence="7" type="ORF">GGD50_004062</name>
</gene>
<proteinExistence type="inferred from homology"/>
<dbReference type="InterPro" id="IPR050306">
    <property type="entry name" value="PfkB_Carbo_kinase"/>
</dbReference>
<feature type="domain" description="Carbohydrate kinase PfkB" evidence="6">
    <location>
        <begin position="45"/>
        <end position="312"/>
    </location>
</feature>